<organism evidence="2 3">
    <name type="scientific">Hymenobacter telluris</name>
    <dbReference type="NCBI Taxonomy" id="2816474"/>
    <lineage>
        <taxon>Bacteria</taxon>
        <taxon>Pseudomonadati</taxon>
        <taxon>Bacteroidota</taxon>
        <taxon>Cytophagia</taxon>
        <taxon>Cytophagales</taxon>
        <taxon>Hymenobacteraceae</taxon>
        <taxon>Hymenobacter</taxon>
    </lineage>
</organism>
<dbReference type="AlphaFoldDB" id="A0A939F0V2"/>
<proteinExistence type="predicted"/>
<comment type="caution">
    <text evidence="2">The sequence shown here is derived from an EMBL/GenBank/DDBJ whole genome shotgun (WGS) entry which is preliminary data.</text>
</comment>
<keyword evidence="3" id="KW-1185">Reference proteome</keyword>
<gene>
    <name evidence="2" type="ORF">J0X19_22215</name>
</gene>
<accession>A0A939F0V2</accession>
<evidence type="ECO:0000259" key="1">
    <source>
        <dbReference type="Pfam" id="PF13395"/>
    </source>
</evidence>
<evidence type="ECO:0000313" key="2">
    <source>
        <dbReference type="EMBL" id="MBO0360692.1"/>
    </source>
</evidence>
<sequence length="130" mass="15035">MVSLFLTASTCPWTRKSIRQSSDYDLDHLLPLAVYPVNELWNLVPVDREFNQRIKRDRVPFDQRLREAEPWLAEAYRGYDRSCSLRQAVQEDAALRFSAIQHQPDFAAALGQQAVEFSNGVAAARYVMRF</sequence>
<dbReference type="InterPro" id="IPR003615">
    <property type="entry name" value="HNH_nuc"/>
</dbReference>
<dbReference type="RefSeq" id="WP_206986649.1">
    <property type="nucleotide sequence ID" value="NZ_JAFLQZ010000022.1"/>
</dbReference>
<evidence type="ECO:0000313" key="3">
    <source>
        <dbReference type="Proteomes" id="UP000664144"/>
    </source>
</evidence>
<reference evidence="2" key="1">
    <citation type="submission" date="2021-03" db="EMBL/GenBank/DDBJ databases">
        <authorList>
            <person name="Kim M.K."/>
        </authorList>
    </citation>
    <scope>NUCLEOTIDE SEQUENCE</scope>
    <source>
        <strain evidence="2">BT186</strain>
    </source>
</reference>
<feature type="domain" description="HNH nuclease" evidence="1">
    <location>
        <begin position="11"/>
        <end position="61"/>
    </location>
</feature>
<dbReference type="Pfam" id="PF13395">
    <property type="entry name" value="HNH_4"/>
    <property type="match status" value="1"/>
</dbReference>
<dbReference type="Gene3D" id="1.10.30.50">
    <property type="match status" value="1"/>
</dbReference>
<dbReference type="EMBL" id="JAFLQZ010000022">
    <property type="protein sequence ID" value="MBO0360692.1"/>
    <property type="molecule type" value="Genomic_DNA"/>
</dbReference>
<name>A0A939F0V2_9BACT</name>
<dbReference type="Proteomes" id="UP000664144">
    <property type="component" value="Unassembled WGS sequence"/>
</dbReference>
<protein>
    <recommendedName>
        <fullName evidence="1">HNH nuclease domain-containing protein</fullName>
    </recommendedName>
</protein>